<comment type="caution">
    <text evidence="1">The sequence shown here is derived from an EMBL/GenBank/DDBJ whole genome shotgun (WGS) entry which is preliminary data.</text>
</comment>
<reference evidence="1 2" key="1">
    <citation type="submission" date="2023-06" db="EMBL/GenBank/DDBJ databases">
        <title>Novel species in genus Planococcus.</title>
        <authorList>
            <person name="Ning S."/>
        </authorList>
    </citation>
    <scope>NUCLEOTIDE SEQUENCE [LARGE SCALE GENOMIC DNA]</scope>
    <source>
        <strain evidence="1 2">N028</strain>
    </source>
</reference>
<dbReference type="InterPro" id="IPR042099">
    <property type="entry name" value="ANL_N_sf"/>
</dbReference>
<name>A0ABT8N1K1_9BACL</name>
<organism evidence="1 2">
    <name type="scientific">Planococcus shixiaomingii</name>
    <dbReference type="NCBI Taxonomy" id="3058393"/>
    <lineage>
        <taxon>Bacteria</taxon>
        <taxon>Bacillati</taxon>
        <taxon>Bacillota</taxon>
        <taxon>Bacilli</taxon>
        <taxon>Bacillales</taxon>
        <taxon>Caryophanaceae</taxon>
        <taxon>Planococcus</taxon>
    </lineage>
</organism>
<evidence type="ECO:0000313" key="2">
    <source>
        <dbReference type="Proteomes" id="UP001172055"/>
    </source>
</evidence>
<dbReference type="Proteomes" id="UP001172055">
    <property type="component" value="Unassembled WGS sequence"/>
</dbReference>
<accession>A0ABT8N1K1</accession>
<dbReference type="EMBL" id="JAUJWV010000001">
    <property type="protein sequence ID" value="MDN7241579.1"/>
    <property type="molecule type" value="Genomic_DNA"/>
</dbReference>
<proteinExistence type="predicted"/>
<sequence length="459" mass="53797">MRNLQRRVYENAPIFLQNILLSLDGYKKTKNLYGNIYYSHLIELENKQHSNAEEAKQYQETELRSFIQYAVEKSSFYKEFYKGVDLSKIQTVEDLKKLPILTKEMLKNNIDSIYTNPKNSVVRTWTSHKTGTPLKLLFTKEDIQKKLAFRDFYRKQHGAVNLEMKRASFSSRWLIPMQQQKRLFWRDNLYVKQRLYSTHYCTEEYTALFVSDLEEYKPDFIDGLPSALFEIAKYINKHKIILSFKPVAIFTVYEKLHPQYRSEIEEAFGCPVRDQYFSSEIMPFISECVRGKLHYNLFSGVLEISKEGDIIVTCFTTQGTPLIRFNAGDEIELSKTQSKCECGSIHPVVKYTNNISAGYLHSKSKGKLTSIYFSRIWNMFPDSIEKIQFIQNSMDSIDVFIEGAENYTNSITELIHETMEYTFGKDMTFNIRIVEEIPSIAEKEFQLVVNNIARENKCL</sequence>
<dbReference type="PANTHER" id="PTHR36932:SF1">
    <property type="entry name" value="CAPSULAR POLYSACCHARIDE BIOSYNTHESIS PROTEIN"/>
    <property type="match status" value="1"/>
</dbReference>
<dbReference type="PANTHER" id="PTHR36932">
    <property type="entry name" value="CAPSULAR POLYSACCHARIDE BIOSYNTHESIS PROTEIN"/>
    <property type="match status" value="1"/>
</dbReference>
<protein>
    <recommendedName>
        <fullName evidence="3">Phenylacetate--CoA ligase family protein</fullName>
    </recommendedName>
</protein>
<dbReference type="SUPFAM" id="SSF56801">
    <property type="entry name" value="Acetyl-CoA synthetase-like"/>
    <property type="match status" value="1"/>
</dbReference>
<keyword evidence="2" id="KW-1185">Reference proteome</keyword>
<dbReference type="Gene3D" id="3.40.50.12780">
    <property type="entry name" value="N-terminal domain of ligase-like"/>
    <property type="match status" value="1"/>
</dbReference>
<gene>
    <name evidence="1" type="ORF">QWY14_07230</name>
</gene>
<evidence type="ECO:0008006" key="3">
    <source>
        <dbReference type="Google" id="ProtNLM"/>
    </source>
</evidence>
<dbReference type="RefSeq" id="WP_301723167.1">
    <property type="nucleotide sequence ID" value="NZ_JAUJWV010000001.1"/>
</dbReference>
<dbReference type="InterPro" id="IPR053158">
    <property type="entry name" value="CapK_Type1_Caps_Biosynth"/>
</dbReference>
<evidence type="ECO:0000313" key="1">
    <source>
        <dbReference type="EMBL" id="MDN7241579.1"/>
    </source>
</evidence>